<sequence length="124" mass="13915">MDASPQTTVSNLLQMMYQDPQRWSYTFQTYSCMSRLRTQLQPPPARLLYSEGPPVQVYERSVYSDRMGSLSGLALSSGGEVWTPGGAGGHYLPQSLTQGMDIRFCIDTLREVEKDPRLAARCQC</sequence>
<dbReference type="InterPro" id="IPR031314">
    <property type="entry name" value="DNK_dom"/>
</dbReference>
<dbReference type="InterPro" id="IPR027417">
    <property type="entry name" value="P-loop_NTPase"/>
</dbReference>
<evidence type="ECO:0000313" key="3">
    <source>
        <dbReference type="Proteomes" id="UP001434883"/>
    </source>
</evidence>
<gene>
    <name evidence="2" type="ORF">XENOCAPTIV_000607</name>
</gene>
<organism evidence="2 3">
    <name type="scientific">Xenoophorus captivus</name>
    <dbReference type="NCBI Taxonomy" id="1517983"/>
    <lineage>
        <taxon>Eukaryota</taxon>
        <taxon>Metazoa</taxon>
        <taxon>Chordata</taxon>
        <taxon>Craniata</taxon>
        <taxon>Vertebrata</taxon>
        <taxon>Euteleostomi</taxon>
        <taxon>Actinopterygii</taxon>
        <taxon>Neopterygii</taxon>
        <taxon>Teleostei</taxon>
        <taxon>Neoteleostei</taxon>
        <taxon>Acanthomorphata</taxon>
        <taxon>Ovalentaria</taxon>
        <taxon>Atherinomorphae</taxon>
        <taxon>Cyprinodontiformes</taxon>
        <taxon>Goodeidae</taxon>
        <taxon>Xenoophorus</taxon>
    </lineage>
</organism>
<evidence type="ECO:0000313" key="2">
    <source>
        <dbReference type="EMBL" id="MEQ2215398.1"/>
    </source>
</evidence>
<dbReference type="Gene3D" id="3.40.50.300">
    <property type="entry name" value="P-loop containing nucleotide triphosphate hydrolases"/>
    <property type="match status" value="1"/>
</dbReference>
<dbReference type="PANTHER" id="PTHR10513">
    <property type="entry name" value="DEOXYNUCLEOSIDE KINASE"/>
    <property type="match status" value="1"/>
</dbReference>
<dbReference type="EMBL" id="JAHRIN010068272">
    <property type="protein sequence ID" value="MEQ2215398.1"/>
    <property type="molecule type" value="Genomic_DNA"/>
</dbReference>
<reference evidence="2 3" key="1">
    <citation type="submission" date="2021-06" db="EMBL/GenBank/DDBJ databases">
        <authorList>
            <person name="Palmer J.M."/>
        </authorList>
    </citation>
    <scope>NUCLEOTIDE SEQUENCE [LARGE SCALE GENOMIC DNA]</scope>
    <source>
        <strain evidence="2 3">XC_2019</strain>
        <tissue evidence="2">Muscle</tissue>
    </source>
</reference>
<protein>
    <recommendedName>
        <fullName evidence="1">Deoxynucleoside kinase domain-containing protein</fullName>
    </recommendedName>
</protein>
<dbReference type="Pfam" id="PF01712">
    <property type="entry name" value="dNK"/>
    <property type="match status" value="1"/>
</dbReference>
<dbReference type="PANTHER" id="PTHR10513:SF8">
    <property type="entry name" value="DEOXYGUANOSINE KINASE, MITOCHONDRIAL"/>
    <property type="match status" value="1"/>
</dbReference>
<feature type="domain" description="Deoxynucleoside kinase" evidence="1">
    <location>
        <begin position="10"/>
        <end position="66"/>
    </location>
</feature>
<name>A0ABV0S6L6_9TELE</name>
<dbReference type="Proteomes" id="UP001434883">
    <property type="component" value="Unassembled WGS sequence"/>
</dbReference>
<comment type="caution">
    <text evidence="2">The sequence shown here is derived from an EMBL/GenBank/DDBJ whole genome shotgun (WGS) entry which is preliminary data.</text>
</comment>
<proteinExistence type="predicted"/>
<dbReference type="InterPro" id="IPR050566">
    <property type="entry name" value="Deoxyribonucleoside_kinase"/>
</dbReference>
<keyword evidence="3" id="KW-1185">Reference proteome</keyword>
<evidence type="ECO:0000259" key="1">
    <source>
        <dbReference type="Pfam" id="PF01712"/>
    </source>
</evidence>
<accession>A0ABV0S6L6</accession>